<dbReference type="SUPFAM" id="SSF53756">
    <property type="entry name" value="UDP-Glycosyltransferase/glycogen phosphorylase"/>
    <property type="match status" value="1"/>
</dbReference>
<organism evidence="2 3">
    <name type="scientific">Buddleja alternifolia</name>
    <dbReference type="NCBI Taxonomy" id="168488"/>
    <lineage>
        <taxon>Eukaryota</taxon>
        <taxon>Viridiplantae</taxon>
        <taxon>Streptophyta</taxon>
        <taxon>Embryophyta</taxon>
        <taxon>Tracheophyta</taxon>
        <taxon>Spermatophyta</taxon>
        <taxon>Magnoliopsida</taxon>
        <taxon>eudicotyledons</taxon>
        <taxon>Gunneridae</taxon>
        <taxon>Pentapetalae</taxon>
        <taxon>asterids</taxon>
        <taxon>lamiids</taxon>
        <taxon>Lamiales</taxon>
        <taxon>Scrophulariaceae</taxon>
        <taxon>Buddlejeae</taxon>
        <taxon>Buddleja</taxon>
    </lineage>
</organism>
<evidence type="ECO:0000313" key="2">
    <source>
        <dbReference type="EMBL" id="KAG8375309.1"/>
    </source>
</evidence>
<proteinExistence type="predicted"/>
<dbReference type="GO" id="GO:1901135">
    <property type="term" value="P:carbohydrate derivative metabolic process"/>
    <property type="evidence" value="ECO:0007669"/>
    <property type="project" value="UniProtKB-ARBA"/>
</dbReference>
<name>A0AAV6WYU6_9LAMI</name>
<dbReference type="EMBL" id="WHWC01000010">
    <property type="protein sequence ID" value="KAG8375309.1"/>
    <property type="molecule type" value="Genomic_DNA"/>
</dbReference>
<accession>A0AAV6WYU6</accession>
<gene>
    <name evidence="2" type="ORF">BUALT_Bualt10G0086900</name>
</gene>
<sequence length="127" mass="14090">MGTTAVILANPSVGGFMSHCGWSSVTKSICFGMPVVSLPLKRDQPVNYRLVEEAGVGVEVKRDENGWFNGEGVAEAVNKMILEESGEGFRFKFRELSEKIKMEEEEAIFEVAKEPSSVCMKRNVEQL</sequence>
<keyword evidence="3" id="KW-1185">Reference proteome</keyword>
<dbReference type="PANTHER" id="PTHR48044:SF82">
    <property type="entry name" value="GLYCOSYLTRANSFERASE"/>
    <property type="match status" value="1"/>
</dbReference>
<evidence type="ECO:0000256" key="1">
    <source>
        <dbReference type="ARBA" id="ARBA00022679"/>
    </source>
</evidence>
<dbReference type="AlphaFoldDB" id="A0AAV6WYU6"/>
<comment type="caution">
    <text evidence="2">The sequence shown here is derived from an EMBL/GenBank/DDBJ whole genome shotgun (WGS) entry which is preliminary data.</text>
</comment>
<protein>
    <submittedName>
        <fullName evidence="2">Uncharacterized protein</fullName>
    </submittedName>
</protein>
<dbReference type="Proteomes" id="UP000826271">
    <property type="component" value="Unassembled WGS sequence"/>
</dbReference>
<dbReference type="Gene3D" id="3.40.50.2000">
    <property type="entry name" value="Glycogen Phosphorylase B"/>
    <property type="match status" value="1"/>
</dbReference>
<dbReference type="Pfam" id="PF00201">
    <property type="entry name" value="UDPGT"/>
    <property type="match status" value="1"/>
</dbReference>
<evidence type="ECO:0000313" key="3">
    <source>
        <dbReference type="Proteomes" id="UP000826271"/>
    </source>
</evidence>
<dbReference type="GO" id="GO:0008194">
    <property type="term" value="F:UDP-glycosyltransferase activity"/>
    <property type="evidence" value="ECO:0007669"/>
    <property type="project" value="InterPro"/>
</dbReference>
<reference evidence="2" key="1">
    <citation type="submission" date="2019-10" db="EMBL/GenBank/DDBJ databases">
        <authorList>
            <person name="Zhang R."/>
            <person name="Pan Y."/>
            <person name="Wang J."/>
            <person name="Ma R."/>
            <person name="Yu S."/>
        </authorList>
    </citation>
    <scope>NUCLEOTIDE SEQUENCE</scope>
    <source>
        <strain evidence="2">LA-IB0</strain>
        <tissue evidence="2">Leaf</tissue>
    </source>
</reference>
<dbReference type="InterPro" id="IPR002213">
    <property type="entry name" value="UDP_glucos_trans"/>
</dbReference>
<dbReference type="PANTHER" id="PTHR48044">
    <property type="entry name" value="GLYCOSYLTRANSFERASE"/>
    <property type="match status" value="1"/>
</dbReference>
<keyword evidence="1" id="KW-0808">Transferase</keyword>